<dbReference type="SUPFAM" id="SSF48452">
    <property type="entry name" value="TPR-like"/>
    <property type="match status" value="1"/>
</dbReference>
<dbReference type="InterPro" id="IPR011990">
    <property type="entry name" value="TPR-like_helical_dom_sf"/>
</dbReference>
<protein>
    <submittedName>
        <fullName evidence="1">E3 ubiquitin-protein ligase CHIP</fullName>
    </submittedName>
</protein>
<proteinExistence type="predicted"/>
<dbReference type="EMBL" id="SSTD01003527">
    <property type="protein sequence ID" value="TYK26067.1"/>
    <property type="molecule type" value="Genomic_DNA"/>
</dbReference>
<sequence length="65" mass="7175">MGPGVPLSGAAKQAEILRKDGNHYFQKGRIGAAIEAYTEKVEEDCRRAIQLDSSSVKVLLLRYIL</sequence>
<evidence type="ECO:0000313" key="1">
    <source>
        <dbReference type="EMBL" id="TYK26067.1"/>
    </source>
</evidence>
<accession>A0A5D3DQW1</accession>
<reference evidence="1 2" key="1">
    <citation type="submission" date="2019-08" db="EMBL/GenBank/DDBJ databases">
        <title>Draft genome sequences of two oriental melons (Cucumis melo L. var makuwa).</title>
        <authorList>
            <person name="Kwon S.-Y."/>
        </authorList>
    </citation>
    <scope>NUCLEOTIDE SEQUENCE [LARGE SCALE GENOMIC DNA]</scope>
    <source>
        <strain evidence="2">cv. Chang Bougi</strain>
        <tissue evidence="1">Leaf</tissue>
    </source>
</reference>
<dbReference type="AlphaFoldDB" id="A0A5D3DQW1"/>
<name>A0A5D3DQW1_CUCMM</name>
<gene>
    <name evidence="1" type="ORF">E5676_scaffold1185G00230</name>
</gene>
<evidence type="ECO:0000313" key="2">
    <source>
        <dbReference type="Proteomes" id="UP000321947"/>
    </source>
</evidence>
<organism evidence="1 2">
    <name type="scientific">Cucumis melo var. makuwa</name>
    <name type="common">Oriental melon</name>
    <dbReference type="NCBI Taxonomy" id="1194695"/>
    <lineage>
        <taxon>Eukaryota</taxon>
        <taxon>Viridiplantae</taxon>
        <taxon>Streptophyta</taxon>
        <taxon>Embryophyta</taxon>
        <taxon>Tracheophyta</taxon>
        <taxon>Spermatophyta</taxon>
        <taxon>Magnoliopsida</taxon>
        <taxon>eudicotyledons</taxon>
        <taxon>Gunneridae</taxon>
        <taxon>Pentapetalae</taxon>
        <taxon>rosids</taxon>
        <taxon>fabids</taxon>
        <taxon>Cucurbitales</taxon>
        <taxon>Cucurbitaceae</taxon>
        <taxon>Benincaseae</taxon>
        <taxon>Cucumis</taxon>
    </lineage>
</organism>
<comment type="caution">
    <text evidence="1">The sequence shown here is derived from an EMBL/GenBank/DDBJ whole genome shotgun (WGS) entry which is preliminary data.</text>
</comment>
<dbReference type="Proteomes" id="UP000321947">
    <property type="component" value="Unassembled WGS sequence"/>
</dbReference>